<dbReference type="Proteomes" id="UP000286045">
    <property type="component" value="Unassembled WGS sequence"/>
</dbReference>
<sequence length="396" mass="44205">MALPPAIAFRHPGYPASARDLLRLSATDGEPAHGIDYNIALVTCGIVACNRWRDAWFGEERDSGGGEEAQDRYRRVPRPENGILPYKDTPYYFFVGDDVGYKYPVVPSFAHWQFPHDGLPDDWRTLQFPSGSATAVTLPEEPRSALYARDQGCRVTGYRLGSDIERLVPAQATGWFEANGMQRYCQLQTRTNPIDDEANTLVLRKDICNILGEGYLVIVPRAGAQPTAQAQTDGQQAAAPVTPIPSTSPNTPTHSNQATYPVIYVFLPDEYGELLQLYHNQPLQPSCPGAASDIAPEFLFARFAWTVLSDKQYNFLRGWWLEYRVLILDPETGERREQDMGREALGHSLFSERSGSSEASEASDDDEEPGENDDDDSPGQYEEPARGRSRWRIPVA</sequence>
<feature type="compositionally biased region" description="Basic residues" evidence="1">
    <location>
        <begin position="387"/>
        <end position="396"/>
    </location>
</feature>
<feature type="compositionally biased region" description="Acidic residues" evidence="1">
    <location>
        <begin position="361"/>
        <end position="377"/>
    </location>
</feature>
<reference evidence="2 3" key="1">
    <citation type="submission" date="2018-12" db="EMBL/GenBank/DDBJ databases">
        <title>Draft genome sequence of Xylaria grammica IHI A82.</title>
        <authorList>
            <person name="Buettner E."/>
            <person name="Kellner H."/>
        </authorList>
    </citation>
    <scope>NUCLEOTIDE SEQUENCE [LARGE SCALE GENOMIC DNA]</scope>
    <source>
        <strain evidence="2 3">IHI A82</strain>
    </source>
</reference>
<protein>
    <recommendedName>
        <fullName evidence="4">HNH nuclease domain-containing protein</fullName>
    </recommendedName>
</protein>
<evidence type="ECO:0008006" key="4">
    <source>
        <dbReference type="Google" id="ProtNLM"/>
    </source>
</evidence>
<gene>
    <name evidence="2" type="ORF">EKO27_g10867</name>
</gene>
<keyword evidence="3" id="KW-1185">Reference proteome</keyword>
<feature type="region of interest" description="Disordered" evidence="1">
    <location>
        <begin position="334"/>
        <end position="396"/>
    </location>
</feature>
<dbReference type="EMBL" id="RYZI01000605">
    <property type="protein sequence ID" value="RWA04239.1"/>
    <property type="molecule type" value="Genomic_DNA"/>
</dbReference>
<comment type="caution">
    <text evidence="2">The sequence shown here is derived from an EMBL/GenBank/DDBJ whole genome shotgun (WGS) entry which is preliminary data.</text>
</comment>
<evidence type="ECO:0000313" key="3">
    <source>
        <dbReference type="Proteomes" id="UP000286045"/>
    </source>
</evidence>
<feature type="compositionally biased region" description="Low complexity" evidence="1">
    <location>
        <begin position="351"/>
        <end position="360"/>
    </location>
</feature>
<organism evidence="2 3">
    <name type="scientific">Xylaria grammica</name>
    <dbReference type="NCBI Taxonomy" id="363999"/>
    <lineage>
        <taxon>Eukaryota</taxon>
        <taxon>Fungi</taxon>
        <taxon>Dikarya</taxon>
        <taxon>Ascomycota</taxon>
        <taxon>Pezizomycotina</taxon>
        <taxon>Sordariomycetes</taxon>
        <taxon>Xylariomycetidae</taxon>
        <taxon>Xylariales</taxon>
        <taxon>Xylariaceae</taxon>
        <taxon>Xylaria</taxon>
    </lineage>
</organism>
<evidence type="ECO:0000313" key="2">
    <source>
        <dbReference type="EMBL" id="RWA04239.1"/>
    </source>
</evidence>
<evidence type="ECO:0000256" key="1">
    <source>
        <dbReference type="SAM" id="MobiDB-lite"/>
    </source>
</evidence>
<proteinExistence type="predicted"/>
<dbReference type="AlphaFoldDB" id="A0A439CQ07"/>
<feature type="compositionally biased region" description="Basic and acidic residues" evidence="1">
    <location>
        <begin position="334"/>
        <end position="345"/>
    </location>
</feature>
<name>A0A439CQ07_9PEZI</name>
<accession>A0A439CQ07</accession>